<evidence type="ECO:0000256" key="1">
    <source>
        <dbReference type="SAM" id="MobiDB-lite"/>
    </source>
</evidence>
<dbReference type="Proteomes" id="UP000033867">
    <property type="component" value="Unassembled WGS sequence"/>
</dbReference>
<dbReference type="EMBL" id="LCEK01000011">
    <property type="protein sequence ID" value="KKS72244.1"/>
    <property type="molecule type" value="Genomic_DNA"/>
</dbReference>
<accession>A0A0G1BGD0</accession>
<gene>
    <name evidence="2" type="ORF">UV42_C0011G0002</name>
</gene>
<protein>
    <submittedName>
        <fullName evidence="2">Uncharacterized protein</fullName>
    </submittedName>
</protein>
<comment type="caution">
    <text evidence="2">The sequence shown here is derived from an EMBL/GenBank/DDBJ whole genome shotgun (WGS) entry which is preliminary data.</text>
</comment>
<evidence type="ECO:0000313" key="3">
    <source>
        <dbReference type="Proteomes" id="UP000033867"/>
    </source>
</evidence>
<proteinExistence type="predicted"/>
<evidence type="ECO:0000313" key="2">
    <source>
        <dbReference type="EMBL" id="KKS72244.1"/>
    </source>
</evidence>
<name>A0A0G1BGD0_9BACT</name>
<sequence length="116" mass="12994">MSSRIDGAGDGSIPPPEPKPRVEPATPASNIPEKFPPKEGQAHYGDTPGVVVEKIEGSGEKRRRFIIPKEPLMYDKTGKIVTETVDVTEEEFEKLKLERRLQESWEDGKNFEEGTE</sequence>
<dbReference type="AlphaFoldDB" id="A0A0G1BGD0"/>
<feature type="region of interest" description="Disordered" evidence="1">
    <location>
        <begin position="1"/>
        <end position="48"/>
    </location>
</feature>
<organism evidence="2 3">
    <name type="scientific">Candidatus Magasanikbacteria bacterium GW2011_GWE2_42_7</name>
    <dbReference type="NCBI Taxonomy" id="1619052"/>
    <lineage>
        <taxon>Bacteria</taxon>
        <taxon>Candidatus Magasanikiibacteriota</taxon>
    </lineage>
</organism>
<reference evidence="2 3" key="1">
    <citation type="journal article" date="2015" name="Nature">
        <title>rRNA introns, odd ribosomes, and small enigmatic genomes across a large radiation of phyla.</title>
        <authorList>
            <person name="Brown C.T."/>
            <person name="Hug L.A."/>
            <person name="Thomas B.C."/>
            <person name="Sharon I."/>
            <person name="Castelle C.J."/>
            <person name="Singh A."/>
            <person name="Wilkins M.J."/>
            <person name="Williams K.H."/>
            <person name="Banfield J.F."/>
        </authorList>
    </citation>
    <scope>NUCLEOTIDE SEQUENCE [LARGE SCALE GENOMIC DNA]</scope>
</reference>